<dbReference type="EMBL" id="JAFNEN010000337">
    <property type="protein sequence ID" value="KAG8185375.1"/>
    <property type="molecule type" value="Genomic_DNA"/>
</dbReference>
<evidence type="ECO:0000313" key="1">
    <source>
        <dbReference type="EMBL" id="KAG8185375.1"/>
    </source>
</evidence>
<organism evidence="1 2">
    <name type="scientific">Oedothorax gibbosus</name>
    <dbReference type="NCBI Taxonomy" id="931172"/>
    <lineage>
        <taxon>Eukaryota</taxon>
        <taxon>Metazoa</taxon>
        <taxon>Ecdysozoa</taxon>
        <taxon>Arthropoda</taxon>
        <taxon>Chelicerata</taxon>
        <taxon>Arachnida</taxon>
        <taxon>Araneae</taxon>
        <taxon>Araneomorphae</taxon>
        <taxon>Entelegynae</taxon>
        <taxon>Araneoidea</taxon>
        <taxon>Linyphiidae</taxon>
        <taxon>Erigoninae</taxon>
        <taxon>Oedothorax</taxon>
    </lineage>
</organism>
<gene>
    <name evidence="1" type="ORF">JTE90_023120</name>
</gene>
<comment type="caution">
    <text evidence="1">The sequence shown here is derived from an EMBL/GenBank/DDBJ whole genome shotgun (WGS) entry which is preliminary data.</text>
</comment>
<keyword evidence="2" id="KW-1185">Reference proteome</keyword>
<dbReference type="Proteomes" id="UP000827092">
    <property type="component" value="Unassembled WGS sequence"/>
</dbReference>
<sequence>MTTSSFLYSIRPTFDVNTFTASHQQKVHVAKAKSLNGIELWIPEWDIMDVVWGSRAPKCRTTTMLMYACFVEVTRQICHIC</sequence>
<dbReference type="AlphaFoldDB" id="A0AAV6UP67"/>
<evidence type="ECO:0000313" key="2">
    <source>
        <dbReference type="Proteomes" id="UP000827092"/>
    </source>
</evidence>
<reference evidence="1 2" key="1">
    <citation type="journal article" date="2022" name="Nat. Ecol. Evol.">
        <title>A masculinizing supergene underlies an exaggerated male reproductive morph in a spider.</title>
        <authorList>
            <person name="Hendrickx F."/>
            <person name="De Corte Z."/>
            <person name="Sonet G."/>
            <person name="Van Belleghem S.M."/>
            <person name="Kostlbacher S."/>
            <person name="Vangestel C."/>
        </authorList>
    </citation>
    <scope>NUCLEOTIDE SEQUENCE [LARGE SCALE GENOMIC DNA]</scope>
    <source>
        <strain evidence="1">W744_W776</strain>
    </source>
</reference>
<accession>A0AAV6UP67</accession>
<proteinExistence type="predicted"/>
<name>A0AAV6UP67_9ARAC</name>
<protein>
    <submittedName>
        <fullName evidence="1">Uncharacterized protein</fullName>
    </submittedName>
</protein>